<comment type="subcellular location">
    <subcellularLocation>
        <location evidence="2">Nucleus</location>
        <location evidence="2">Nucleolus</location>
    </subcellularLocation>
</comment>
<evidence type="ECO:0000256" key="9">
    <source>
        <dbReference type="ARBA" id="ARBA00022553"/>
    </source>
</evidence>
<evidence type="ECO:0000256" key="7">
    <source>
        <dbReference type="ARBA" id="ARBA00016225"/>
    </source>
</evidence>
<reference evidence="19" key="1">
    <citation type="submission" date="2021-06" db="EMBL/GenBank/DDBJ databases">
        <authorList>
            <person name="Kallberg Y."/>
            <person name="Tangrot J."/>
            <person name="Rosling A."/>
        </authorList>
    </citation>
    <scope>NUCLEOTIDE SEQUENCE</scope>
    <source>
        <strain evidence="19">AZ414A</strain>
    </source>
</reference>
<dbReference type="EMBL" id="CAJVPK010000018">
    <property type="protein sequence ID" value="CAG8433690.1"/>
    <property type="molecule type" value="Genomic_DNA"/>
</dbReference>
<keyword evidence="13" id="KW-0539">Nucleus</keyword>
<dbReference type="GO" id="GO:0030677">
    <property type="term" value="C:ribonuclease P complex"/>
    <property type="evidence" value="ECO:0007669"/>
    <property type="project" value="InterPro"/>
</dbReference>
<evidence type="ECO:0000256" key="17">
    <source>
        <dbReference type="ARBA" id="ARBA00059115"/>
    </source>
</evidence>
<dbReference type="Pfam" id="PF01868">
    <property type="entry name" value="RNase_P-MRP_p29"/>
    <property type="match status" value="1"/>
</dbReference>
<evidence type="ECO:0000256" key="10">
    <source>
        <dbReference type="ARBA" id="ARBA00022694"/>
    </source>
</evidence>
<comment type="similarity">
    <text evidence="4">Belongs to the V-ATPase V0D/AC39 subunit family.</text>
</comment>
<dbReference type="GO" id="GO:0033179">
    <property type="term" value="C:proton-transporting V-type ATPase, V0 domain"/>
    <property type="evidence" value="ECO:0007669"/>
    <property type="project" value="InterPro"/>
</dbReference>
<evidence type="ECO:0000256" key="3">
    <source>
        <dbReference type="ARBA" id="ARBA00006181"/>
    </source>
</evidence>
<dbReference type="Gene3D" id="1.20.1690.10">
    <property type="entry name" value="V-type ATP synthase subunit C domain"/>
    <property type="match status" value="2"/>
</dbReference>
<dbReference type="InterPro" id="IPR036079">
    <property type="entry name" value="ATPase_csu/dsu_sf"/>
</dbReference>
<evidence type="ECO:0000256" key="14">
    <source>
        <dbReference type="ARBA" id="ARBA00030317"/>
    </source>
</evidence>
<evidence type="ECO:0000313" key="20">
    <source>
        <dbReference type="Proteomes" id="UP000789706"/>
    </source>
</evidence>
<dbReference type="Proteomes" id="UP000789706">
    <property type="component" value="Unassembled WGS sequence"/>
</dbReference>
<protein>
    <recommendedName>
        <fullName evidence="7">Ribonuclease P protein subunit p29</fullName>
    </recommendedName>
    <alternativeName>
        <fullName evidence="5 6">V-type proton ATPase subunit D</fullName>
    </alternativeName>
    <alternativeName>
        <fullName evidence="14 15">Vacuolar proton pump subunit D</fullName>
    </alternativeName>
</protein>
<comment type="function">
    <text evidence="18">Subunit of the integral membrane V0 complex of vacuolar ATPase. Vacuolar ATPase is responsible for acidifying a variety of intracellular compartments in eukaryotic cells, thus providing most of the energy required for transport processes in the vacuolar system.</text>
</comment>
<evidence type="ECO:0000256" key="6">
    <source>
        <dbReference type="ARBA" id="ARBA00013417"/>
    </source>
</evidence>
<proteinExistence type="inferred from homology"/>
<dbReference type="GO" id="GO:0003723">
    <property type="term" value="F:RNA binding"/>
    <property type="evidence" value="ECO:0007669"/>
    <property type="project" value="InterPro"/>
</dbReference>
<evidence type="ECO:0000256" key="2">
    <source>
        <dbReference type="ARBA" id="ARBA00004604"/>
    </source>
</evidence>
<dbReference type="InterPro" id="IPR002730">
    <property type="entry name" value="Rpp29/RNP1"/>
</dbReference>
<sequence length="555" mass="63972">MEPLYFNANDGYLEGIVRGYKSAILNSTQYLNLTQCETLDDLKLQLSATDYGNFLANEPSPISTSTINEKATQKLVAEFKYVQSNAVEPLSKFMEYLTYAYMIDNVILLITGTLHERDTNELLERCHPLGVFDSMPALCVATNVKELYETVMVETPLAPYFEKCSANDIDELNIEIIRNTLYKAYLEDFYGYCKDLGGVTAEIMCGILEFEADRRTINITINSFGTELSRYDRAKLFPSFGKLYPDGQAKLERADDVEQVKSSVEVWAEYRPFFDTTLTSFGGTETSEAKTLDDHFFEYEVHLNKLSFQQQFHYAIFYAFLKLKEQEVRNIVWIAEYIQDSPEAKNERQPLVSEITKKFVPNFVMNSIESSTKDPAKIYVSKLKGKVILLDNPLKTSEEKKKRIKLQKKKKVKVMSAKEKKETKIYEIPEECHKYDLFIPLNELWLQYMEELYGNSSPAIFAQKLLKADFHGALFTVSKSRCASYIGITGINIQETENMFKLITKDNKLKSIPKGHSVFTFQLKDYMFTLYGEQLRFRSATRATKKFKNKPNIDL</sequence>
<dbReference type="PANTHER" id="PTHR11028">
    <property type="entry name" value="VACUOLAR ATP SYNTHASE SUBUNIT AC39"/>
    <property type="match status" value="1"/>
</dbReference>
<dbReference type="FunFam" id="1.20.1690.10:FF:000003">
    <property type="entry name" value="V-type proton ATPase subunit"/>
    <property type="match status" value="1"/>
</dbReference>
<gene>
    <name evidence="19" type="ORF">DEBURN_LOCUS537</name>
</gene>
<dbReference type="InterPro" id="IPR036980">
    <property type="entry name" value="RNase_P/MRP_Rpp29_sf"/>
</dbReference>
<dbReference type="SUPFAM" id="SSF101744">
    <property type="entry name" value="Rof/RNase P subunit-like"/>
    <property type="match status" value="1"/>
</dbReference>
<keyword evidence="9" id="KW-0597">Phosphoprotein</keyword>
<keyword evidence="11" id="KW-0375">Hydrogen ion transport</keyword>
<keyword evidence="10" id="KW-0819">tRNA processing</keyword>
<evidence type="ECO:0000256" key="11">
    <source>
        <dbReference type="ARBA" id="ARBA00022781"/>
    </source>
</evidence>
<evidence type="ECO:0000256" key="16">
    <source>
        <dbReference type="ARBA" id="ARBA00046486"/>
    </source>
</evidence>
<comment type="function">
    <text evidence="17">Subunit of the V0 complex of vacuolar(H+)-ATPase (V-ATPase), a multisubunit enzyme composed of a peripheral complex (V1) that hydrolyzes ATP and a membrane integral complex (V0) that translocates protons. V-ATPase is responsible for acidifying and maintaining the pH of intracellular compartments. This subunit is a non-integral membrane component of the membrane pore domain and is required for proper assembly of the V0 sector. Might be involved in the regulated assembly of V1 subunits onto the membrane sector or alternatively may prevent the passage of protons through V0 pores.</text>
</comment>
<dbReference type="SUPFAM" id="SSF103486">
    <property type="entry name" value="V-type ATP synthase subunit C"/>
    <property type="match status" value="1"/>
</dbReference>
<comment type="similarity">
    <text evidence="3">Belongs to the eukaryotic/archaeal RNase P protein component 1 family.</text>
</comment>
<evidence type="ECO:0000256" key="13">
    <source>
        <dbReference type="ARBA" id="ARBA00023242"/>
    </source>
</evidence>
<dbReference type="GO" id="GO:0005773">
    <property type="term" value="C:vacuole"/>
    <property type="evidence" value="ECO:0007669"/>
    <property type="project" value="UniProtKB-ARBA"/>
</dbReference>
<comment type="subunit">
    <text evidence="16">Component of nuclear RNase P and RNase MRP ribonucleoproteins. RNase P consists of a catalytic RNA moiety and 10 different protein chains; POP1, POP4, POP5, POP7, RPP14, RPP21, RPP25, RPP30, RPP38 and RPP40. Within the RNase P complex, POP1, POP7 and RPP25 form the 'finger' subcomplex, POP5, RPP14, RPP40 and homodimeric RPP30 form the 'palm' subcomplex, and RPP21, POP4 and RPP38 form the 'wrist' subcomplex. All subunits of the RNase P complex interact with the catalytic RNA. Several subunits of RNase P are also part of the RNase MRP complex. RNase MRP consists of a catalytic RNA moiety and about 8 protein subunits; POP1, POP7, RPP25, RPP30, RPP38, RPP40 and possibly also POP4 and POP5.</text>
</comment>
<dbReference type="Gene3D" id="1.10.132.50">
    <property type="entry name" value="ATP synthase (C/AC39) subunit, domain 3"/>
    <property type="match status" value="1"/>
</dbReference>
<dbReference type="InterPro" id="IPR002843">
    <property type="entry name" value="ATPase_V0-cplx_csu/dsu"/>
</dbReference>
<dbReference type="GO" id="GO:0005730">
    <property type="term" value="C:nucleolus"/>
    <property type="evidence" value="ECO:0007669"/>
    <property type="project" value="UniProtKB-SubCell"/>
</dbReference>
<dbReference type="FunFam" id="1.20.1690.10:FF:000001">
    <property type="entry name" value="V-type proton ATPase subunit"/>
    <property type="match status" value="1"/>
</dbReference>
<dbReference type="FunFam" id="1.10.132.50:FF:000002">
    <property type="entry name" value="V-type proton ATPase subunit"/>
    <property type="match status" value="1"/>
</dbReference>
<dbReference type="InterPro" id="IPR035067">
    <property type="entry name" value="V-type_ATPase_csu/dsu"/>
</dbReference>
<comment type="function">
    <text evidence="1">Component of ribonuclease P, a ribonucleoprotein complex that generates mature tRNA molecules by cleaving their 5'-ends.</text>
</comment>
<dbReference type="FunFam" id="2.30.30.210:FF:000001">
    <property type="entry name" value="Ribonuclease P protein subunit p29"/>
    <property type="match status" value="1"/>
</dbReference>
<organism evidence="19 20">
    <name type="scientific">Diversispora eburnea</name>
    <dbReference type="NCBI Taxonomy" id="1213867"/>
    <lineage>
        <taxon>Eukaryota</taxon>
        <taxon>Fungi</taxon>
        <taxon>Fungi incertae sedis</taxon>
        <taxon>Mucoromycota</taxon>
        <taxon>Glomeromycotina</taxon>
        <taxon>Glomeromycetes</taxon>
        <taxon>Diversisporales</taxon>
        <taxon>Diversisporaceae</taxon>
        <taxon>Diversispora</taxon>
    </lineage>
</organism>
<name>A0A9N8V0A5_9GLOM</name>
<evidence type="ECO:0000256" key="4">
    <source>
        <dbReference type="ARBA" id="ARBA00006709"/>
    </source>
</evidence>
<accession>A0A9N8V0A5</accession>
<evidence type="ECO:0000256" key="15">
    <source>
        <dbReference type="ARBA" id="ARBA00030340"/>
    </source>
</evidence>
<evidence type="ECO:0000256" key="8">
    <source>
        <dbReference type="ARBA" id="ARBA00022448"/>
    </source>
</evidence>
<evidence type="ECO:0000256" key="18">
    <source>
        <dbReference type="ARBA" id="ARBA00059209"/>
    </source>
</evidence>
<dbReference type="GO" id="GO:0046961">
    <property type="term" value="F:proton-transporting ATPase activity, rotational mechanism"/>
    <property type="evidence" value="ECO:0007669"/>
    <property type="project" value="InterPro"/>
</dbReference>
<dbReference type="InterPro" id="IPR023534">
    <property type="entry name" value="Rof/RNase_P-like"/>
</dbReference>
<dbReference type="Pfam" id="PF01992">
    <property type="entry name" value="vATP-synt_AC39"/>
    <property type="match status" value="1"/>
</dbReference>
<evidence type="ECO:0000256" key="5">
    <source>
        <dbReference type="ARBA" id="ARBA00013354"/>
    </source>
</evidence>
<dbReference type="GO" id="GO:0001682">
    <property type="term" value="P:tRNA 5'-leader removal"/>
    <property type="evidence" value="ECO:0007669"/>
    <property type="project" value="InterPro"/>
</dbReference>
<comment type="caution">
    <text evidence="19">The sequence shown here is derived from an EMBL/GenBank/DDBJ whole genome shotgun (WGS) entry which is preliminary data.</text>
</comment>
<dbReference type="InterPro" id="IPR016727">
    <property type="entry name" value="ATPase_V0-cplx_dsu"/>
</dbReference>
<evidence type="ECO:0000256" key="12">
    <source>
        <dbReference type="ARBA" id="ARBA00023065"/>
    </source>
</evidence>
<keyword evidence="8" id="KW-0813">Transport</keyword>
<dbReference type="OrthoDB" id="10250083at2759"/>
<dbReference type="SMART" id="SM00538">
    <property type="entry name" value="POP4"/>
    <property type="match status" value="1"/>
</dbReference>
<dbReference type="Gene3D" id="2.30.30.210">
    <property type="entry name" value="Ribonuclease P/MRP, subunit p29"/>
    <property type="match status" value="1"/>
</dbReference>
<dbReference type="AlphaFoldDB" id="A0A9N8V0A5"/>
<evidence type="ECO:0000313" key="19">
    <source>
        <dbReference type="EMBL" id="CAG8433690.1"/>
    </source>
</evidence>
<dbReference type="InterPro" id="IPR044911">
    <property type="entry name" value="V-type_ATPase_csu/dsu_dom_3"/>
</dbReference>
<evidence type="ECO:0000256" key="1">
    <source>
        <dbReference type="ARBA" id="ARBA00002435"/>
    </source>
</evidence>
<keyword evidence="20" id="KW-1185">Reference proteome</keyword>
<keyword evidence="12" id="KW-0406">Ion transport</keyword>